<dbReference type="InterPro" id="IPR020558">
    <property type="entry name" value="DiOHA_6PGluconate_deHydtase_CS"/>
</dbReference>
<dbReference type="FunFam" id="3.50.30.80:FF:000001">
    <property type="entry name" value="Dihydroxy-acid dehydratase"/>
    <property type="match status" value="1"/>
</dbReference>
<evidence type="ECO:0000256" key="9">
    <source>
        <dbReference type="ARBA" id="ARBA00023239"/>
    </source>
</evidence>
<comment type="catalytic activity">
    <reaction evidence="11">
        <text>(2R)-2,3-dihydroxy-3-methylbutanoate = 3-methyl-2-oxobutanoate + H2O</text>
        <dbReference type="Rhea" id="RHEA:24809"/>
        <dbReference type="ChEBI" id="CHEBI:11851"/>
        <dbReference type="ChEBI" id="CHEBI:15377"/>
        <dbReference type="ChEBI" id="CHEBI:49072"/>
        <dbReference type="EC" id="4.2.1.9"/>
    </reaction>
    <physiologicalReaction direction="left-to-right" evidence="11">
        <dbReference type="Rhea" id="RHEA:24810"/>
    </physiologicalReaction>
</comment>
<comment type="function">
    <text evidence="15">Functions in the biosynthesis of branched-chain amino acids. Catalyzes the dehydration of (2R,3R)-2,3-dihydroxy-3-methylpentanoate (2,3-dihydroxy-3-methylvalerate) into 2-oxo-3-methylpentanoate (2-oxo-3-methylvalerate) and of (2R)-2,3-dihydroxy-3-methylbutanoate (2,3-dihydroxyisovalerate) into 2-oxo-3-methylbutanoate (2-oxoisovalerate), the penultimate precursor to L-isoleucine and L-valine, respectively.</text>
</comment>
<evidence type="ECO:0000313" key="18">
    <source>
        <dbReference type="EMBL" id="RDI20114.1"/>
    </source>
</evidence>
<feature type="modified residue" description="N6-carboxylysine" evidence="15">
    <location>
        <position position="124"/>
    </location>
</feature>
<keyword evidence="19" id="KW-1185">Reference proteome</keyword>
<dbReference type="InterPro" id="IPR042096">
    <property type="entry name" value="Dihydro-acid_dehy_C"/>
</dbReference>
<reference evidence="18 19" key="1">
    <citation type="submission" date="2018-07" db="EMBL/GenBank/DDBJ databases">
        <title>Genomic Encyclopedia of Type Strains, Phase IV (KMG-IV): sequencing the most valuable type-strain genomes for metagenomic binning, comparative biology and taxonomic classification.</title>
        <authorList>
            <person name="Goeker M."/>
        </authorList>
    </citation>
    <scope>NUCLEOTIDE SEQUENCE [LARGE SCALE GENOMIC DNA]</scope>
    <source>
        <strain evidence="18 19">DSM 21352</strain>
    </source>
</reference>
<evidence type="ECO:0000313" key="19">
    <source>
        <dbReference type="Proteomes" id="UP000255265"/>
    </source>
</evidence>
<dbReference type="EC" id="4.2.1.9" evidence="14 15"/>
<dbReference type="SUPFAM" id="SSF52016">
    <property type="entry name" value="LeuD/IlvD-like"/>
    <property type="match status" value="1"/>
</dbReference>
<keyword evidence="7 15" id="KW-0408">Iron</keyword>
<protein>
    <recommendedName>
        <fullName evidence="14 15">Dihydroxy-acid dehydratase</fullName>
        <shortName evidence="15">DAD</shortName>
        <ecNumber evidence="14 15">4.2.1.9</ecNumber>
    </recommendedName>
</protein>
<dbReference type="PANTHER" id="PTHR43661:SF3">
    <property type="entry name" value="D-XYLONATE DEHYDRATASE YAGF-RELATED"/>
    <property type="match status" value="1"/>
</dbReference>
<comment type="caution">
    <text evidence="15">Lacks conserved residue(s) required for the propagation of feature annotation.</text>
</comment>
<comment type="caution">
    <text evidence="18">The sequence shown here is derived from an EMBL/GenBank/DDBJ whole genome shotgun (WGS) entry which is preliminary data.</text>
</comment>
<dbReference type="InterPro" id="IPR000581">
    <property type="entry name" value="ILV_EDD_N"/>
</dbReference>
<dbReference type="UniPathway" id="UPA00047">
    <property type="reaction ID" value="UER00057"/>
</dbReference>
<dbReference type="NCBIfam" id="TIGR00110">
    <property type="entry name" value="ilvD"/>
    <property type="match status" value="1"/>
</dbReference>
<dbReference type="RefSeq" id="WP_114804341.1">
    <property type="nucleotide sequence ID" value="NZ_QQAV01000011.1"/>
</dbReference>
<dbReference type="PROSITE" id="PS00887">
    <property type="entry name" value="ILVD_EDD_2"/>
    <property type="match status" value="1"/>
</dbReference>
<gene>
    <name evidence="15" type="primary">ilvD</name>
    <name evidence="18" type="ORF">DFR41_11189</name>
</gene>
<dbReference type="GO" id="GO:0051537">
    <property type="term" value="F:2 iron, 2 sulfur cluster binding"/>
    <property type="evidence" value="ECO:0007669"/>
    <property type="project" value="UniProtKB-UniRule"/>
</dbReference>
<dbReference type="EMBL" id="QQAV01000011">
    <property type="protein sequence ID" value="RDI20114.1"/>
    <property type="molecule type" value="Genomic_DNA"/>
</dbReference>
<feature type="binding site" evidence="15">
    <location>
        <position position="81"/>
    </location>
    <ligand>
        <name>Mg(2+)</name>
        <dbReference type="ChEBI" id="CHEBI:18420"/>
    </ligand>
</feature>
<evidence type="ECO:0000256" key="1">
    <source>
        <dbReference type="ARBA" id="ARBA00001946"/>
    </source>
</evidence>
<feature type="domain" description="Dihydroxy-acid/6-phosphogluconate dehydratase N-terminal" evidence="16">
    <location>
        <begin position="34"/>
        <end position="364"/>
    </location>
</feature>
<dbReference type="GO" id="GO:0000287">
    <property type="term" value="F:magnesium ion binding"/>
    <property type="evidence" value="ECO:0007669"/>
    <property type="project" value="UniProtKB-UniRule"/>
</dbReference>
<keyword evidence="8 15" id="KW-0411">Iron-sulfur</keyword>
<comment type="pathway">
    <text evidence="13 15">Amino-acid biosynthesis; L-isoleucine biosynthesis; L-isoleucine from 2-oxobutanoate: step 3/4.</text>
</comment>
<dbReference type="GO" id="GO:0009099">
    <property type="term" value="P:L-valine biosynthetic process"/>
    <property type="evidence" value="ECO:0007669"/>
    <property type="project" value="UniProtKB-UniRule"/>
</dbReference>
<evidence type="ECO:0000256" key="7">
    <source>
        <dbReference type="ARBA" id="ARBA00023004"/>
    </source>
</evidence>
<evidence type="ECO:0000256" key="12">
    <source>
        <dbReference type="ARBA" id="ARBA00029436"/>
    </source>
</evidence>
<dbReference type="NCBIfam" id="NF009103">
    <property type="entry name" value="PRK12448.1"/>
    <property type="match status" value="1"/>
</dbReference>
<comment type="similarity">
    <text evidence="2 15">Belongs to the IlvD/Edd family.</text>
</comment>
<name>A0A370F8W6_9BURK</name>
<dbReference type="AlphaFoldDB" id="A0A370F8W6"/>
<evidence type="ECO:0000256" key="2">
    <source>
        <dbReference type="ARBA" id="ARBA00006486"/>
    </source>
</evidence>
<evidence type="ECO:0000256" key="15">
    <source>
        <dbReference type="HAMAP-Rule" id="MF_00012"/>
    </source>
</evidence>
<feature type="binding site" evidence="15">
    <location>
        <position position="496"/>
    </location>
    <ligand>
        <name>Mg(2+)</name>
        <dbReference type="ChEBI" id="CHEBI:18420"/>
    </ligand>
</feature>
<sequence length="619" mass="65811">MPTYRSKTSTAGRNMAGARSLWRATGMKDDDFSKPIIAIANSFTQFVPGHVHLKDLGQLVAREVEAAGGVAKEFNTIAVDDGIAMGHDGMLYSLPSRDVIADSVEYMVNAHCADALVCISNCDKITPGMLMAAMRLNIPVVFVSGGPMEAGKVRLAVPGTAKIEIRKMDLIDAMVMAADSKVSDADLAEVERSACPTCGSCSGMFTANSMNCLTEALGLSLPGNGTVVATHADREGLFRKAGHLIVELAKRHYEQDDASVLPRAIGKKAFENAMTLDIAMGGSTNTILHILAAAQEAGIDFDMADIDRLSREVPQLCKVAPNTNKYHIEDVHRAGGIMAILGELARAGRLHLDVPTIHAPTLGDALEQWDILRTSNDAVKRFYMAGPAGIPTQVAFSQDTRWPSLDMDRAEGCIRSIDHAFSKEGGLAVLTGNIAKDGCVVKTAGVDDSLLVFEGPAHVVESQDEAVEHILNDQVKAGDVVVVRYEGPKGGPGMQEMLYPTSYIKSKGLGKACALLTDGRFSGGTSGLSIGHCSPEAAAGGAIGLVRTGDRIRIDIPNRSIDVLLSDEELAKRRAEQDAKGWKPAKPRPRKVSAALKAYALLATSADKGAVRDLSKLED</sequence>
<keyword evidence="4 15" id="KW-0001">2Fe-2S</keyword>
<dbReference type="UniPathway" id="UPA00049">
    <property type="reaction ID" value="UER00061"/>
</dbReference>
<feature type="binding site" description="via carbamate group" evidence="15">
    <location>
        <position position="124"/>
    </location>
    <ligand>
        <name>Mg(2+)</name>
        <dbReference type="ChEBI" id="CHEBI:18420"/>
    </ligand>
</feature>
<evidence type="ECO:0000259" key="17">
    <source>
        <dbReference type="Pfam" id="PF24877"/>
    </source>
</evidence>
<comment type="catalytic activity">
    <reaction evidence="15">
        <text>(2R,3R)-2,3-dihydroxy-3-methylpentanoate = (S)-3-methyl-2-oxopentanoate + H2O</text>
        <dbReference type="Rhea" id="RHEA:27694"/>
        <dbReference type="ChEBI" id="CHEBI:15377"/>
        <dbReference type="ChEBI" id="CHEBI:35146"/>
        <dbReference type="ChEBI" id="CHEBI:49258"/>
        <dbReference type="EC" id="4.2.1.9"/>
    </reaction>
</comment>
<feature type="binding site" evidence="15">
    <location>
        <position position="123"/>
    </location>
    <ligand>
        <name>Mg(2+)</name>
        <dbReference type="ChEBI" id="CHEBI:18420"/>
    </ligand>
</feature>
<evidence type="ECO:0000256" key="10">
    <source>
        <dbReference type="ARBA" id="ARBA00023304"/>
    </source>
</evidence>
<dbReference type="SUPFAM" id="SSF143975">
    <property type="entry name" value="IlvD/EDD N-terminal domain-like"/>
    <property type="match status" value="1"/>
</dbReference>
<dbReference type="GO" id="GO:0009097">
    <property type="term" value="P:isoleucine biosynthetic process"/>
    <property type="evidence" value="ECO:0007669"/>
    <property type="project" value="UniProtKB-UniRule"/>
</dbReference>
<evidence type="ECO:0000256" key="3">
    <source>
        <dbReference type="ARBA" id="ARBA00022605"/>
    </source>
</evidence>
<dbReference type="PROSITE" id="PS00886">
    <property type="entry name" value="ILVD_EDD_1"/>
    <property type="match status" value="1"/>
</dbReference>
<comment type="pathway">
    <text evidence="12 15">Amino-acid biosynthesis; L-valine biosynthesis; L-valine from pyruvate: step 3/4.</text>
</comment>
<evidence type="ECO:0000256" key="11">
    <source>
        <dbReference type="ARBA" id="ARBA00029304"/>
    </source>
</evidence>
<dbReference type="HAMAP" id="MF_00012">
    <property type="entry name" value="IlvD"/>
    <property type="match status" value="1"/>
</dbReference>
<dbReference type="Gene3D" id="3.50.30.80">
    <property type="entry name" value="IlvD/EDD C-terminal domain-like"/>
    <property type="match status" value="1"/>
</dbReference>
<evidence type="ECO:0000256" key="6">
    <source>
        <dbReference type="ARBA" id="ARBA00022842"/>
    </source>
</evidence>
<keyword evidence="6 15" id="KW-0460">Magnesium</keyword>
<keyword evidence="5 15" id="KW-0479">Metal-binding</keyword>
<evidence type="ECO:0000256" key="14">
    <source>
        <dbReference type="ARBA" id="ARBA00029490"/>
    </source>
</evidence>
<evidence type="ECO:0000259" key="16">
    <source>
        <dbReference type="Pfam" id="PF00920"/>
    </source>
</evidence>
<comment type="cofactor">
    <cofactor evidence="15">
        <name>[2Fe-2S] cluster</name>
        <dbReference type="ChEBI" id="CHEBI:190135"/>
    </cofactor>
    <text evidence="15">Binds 1 [2Fe-2S] cluster per subunit. This cluster acts as a Lewis acid cofactor.</text>
</comment>
<dbReference type="Proteomes" id="UP000255265">
    <property type="component" value="Unassembled WGS sequence"/>
</dbReference>
<keyword evidence="9 15" id="KW-0456">Lyase</keyword>
<evidence type="ECO:0000256" key="4">
    <source>
        <dbReference type="ARBA" id="ARBA00022714"/>
    </source>
</evidence>
<feature type="active site" description="Proton acceptor" evidence="15">
    <location>
        <position position="522"/>
    </location>
</feature>
<evidence type="ECO:0000256" key="13">
    <source>
        <dbReference type="ARBA" id="ARBA00029437"/>
    </source>
</evidence>
<keyword evidence="3 15" id="KW-0028">Amino-acid biosynthesis</keyword>
<dbReference type="InterPro" id="IPR037237">
    <property type="entry name" value="IlvD/EDD_N"/>
</dbReference>
<accession>A0A370F8W6</accession>
<dbReference type="GO" id="GO:0004160">
    <property type="term" value="F:dihydroxy-acid dehydratase activity"/>
    <property type="evidence" value="ECO:0007669"/>
    <property type="project" value="UniProtKB-UniRule"/>
</dbReference>
<dbReference type="GO" id="GO:0005829">
    <property type="term" value="C:cytosol"/>
    <property type="evidence" value="ECO:0007669"/>
    <property type="project" value="TreeGrafter"/>
</dbReference>
<dbReference type="PANTHER" id="PTHR43661">
    <property type="entry name" value="D-XYLONATE DEHYDRATASE"/>
    <property type="match status" value="1"/>
</dbReference>
<proteinExistence type="inferred from homology"/>
<keyword evidence="10 15" id="KW-0100">Branched-chain amino acid biosynthesis</keyword>
<dbReference type="InterPro" id="IPR056740">
    <property type="entry name" value="ILV_EDD_C"/>
</dbReference>
<evidence type="ECO:0000256" key="8">
    <source>
        <dbReference type="ARBA" id="ARBA00023014"/>
    </source>
</evidence>
<dbReference type="InterPro" id="IPR004404">
    <property type="entry name" value="DihydroxyA_deHydtase"/>
</dbReference>
<comment type="subunit">
    <text evidence="15">Homodimer.</text>
</comment>
<comment type="cofactor">
    <cofactor evidence="1 15">
        <name>Mg(2+)</name>
        <dbReference type="ChEBI" id="CHEBI:18420"/>
    </cofactor>
</comment>
<dbReference type="Pfam" id="PF00920">
    <property type="entry name" value="ILVD_EDD_N"/>
    <property type="match status" value="1"/>
</dbReference>
<feature type="domain" description="Dihydroxy-acid/6-phosphogluconate dehydratase C-terminal" evidence="17">
    <location>
        <begin position="413"/>
        <end position="610"/>
    </location>
</feature>
<dbReference type="OrthoDB" id="9807077at2"/>
<evidence type="ECO:0000256" key="5">
    <source>
        <dbReference type="ARBA" id="ARBA00022723"/>
    </source>
</evidence>
<dbReference type="Pfam" id="PF24877">
    <property type="entry name" value="ILV_EDD_C"/>
    <property type="match status" value="1"/>
</dbReference>
<organism evidence="18 19">
    <name type="scientific">Pseudacidovorax intermedius</name>
    <dbReference type="NCBI Taxonomy" id="433924"/>
    <lineage>
        <taxon>Bacteria</taxon>
        <taxon>Pseudomonadati</taxon>
        <taxon>Pseudomonadota</taxon>
        <taxon>Betaproteobacteria</taxon>
        <taxon>Burkholderiales</taxon>
        <taxon>Comamonadaceae</taxon>
        <taxon>Pseudacidovorax</taxon>
    </lineage>
</organism>